<protein>
    <recommendedName>
        <fullName evidence="3">beta-glucosidase</fullName>
        <ecNumber evidence="3">3.2.1.21</ecNumber>
    </recommendedName>
</protein>
<feature type="domain" description="Fibronectin type III-like" evidence="8">
    <location>
        <begin position="299"/>
        <end position="348"/>
    </location>
</feature>
<reference evidence="9 11" key="1">
    <citation type="journal article" date="2020" name="Stud. Mycol.">
        <title>101 Dothideomycetes genomes: a test case for predicting lifestyles and emergence of pathogens.</title>
        <authorList>
            <person name="Haridas S."/>
            <person name="Albert R."/>
            <person name="Binder M."/>
            <person name="Bloem J."/>
            <person name="Labutti K."/>
            <person name="Salamov A."/>
            <person name="Andreopoulos B."/>
            <person name="Baker S."/>
            <person name="Barry K."/>
            <person name="Bills G."/>
            <person name="Bluhm B."/>
            <person name="Cannon C."/>
            <person name="Castanera R."/>
            <person name="Culley D."/>
            <person name="Daum C."/>
            <person name="Ezra D."/>
            <person name="Gonzalez J."/>
            <person name="Henrissat B."/>
            <person name="Kuo A."/>
            <person name="Liang C."/>
            <person name="Lipzen A."/>
            <person name="Lutzoni F."/>
            <person name="Magnuson J."/>
            <person name="Mondo S."/>
            <person name="Nolan M."/>
            <person name="Ohm R."/>
            <person name="Pangilinan J."/>
            <person name="Park H.-J."/>
            <person name="Ramirez L."/>
            <person name="Alfaro M."/>
            <person name="Sun H."/>
            <person name="Tritt A."/>
            <person name="Yoshinaga Y."/>
            <person name="Zwiers L.-H."/>
            <person name="Turgeon B."/>
            <person name="Goodwin S."/>
            <person name="Spatafora J."/>
            <person name="Crous P."/>
            <person name="Grigoriev I."/>
        </authorList>
    </citation>
    <scope>NUCLEOTIDE SEQUENCE</scope>
    <source>
        <strain evidence="9 11">CBS 304.34</strain>
    </source>
</reference>
<dbReference type="PANTHER" id="PTHR42715">
    <property type="entry name" value="BETA-GLUCOSIDASE"/>
    <property type="match status" value="1"/>
</dbReference>
<dbReference type="InterPro" id="IPR036962">
    <property type="entry name" value="Glyco_hydro_3_N_sf"/>
</dbReference>
<dbReference type="Gene3D" id="3.40.50.1700">
    <property type="entry name" value="Glycoside hydrolase family 3 C-terminal domain"/>
    <property type="match status" value="1"/>
</dbReference>
<reference evidence="11" key="3">
    <citation type="submission" date="2025-04" db="UniProtKB">
        <authorList>
            <consortium name="RefSeq"/>
        </authorList>
    </citation>
    <scope>IDENTIFICATION</scope>
    <source>
        <strain evidence="11">CBS 304.34</strain>
    </source>
</reference>
<evidence type="ECO:0000256" key="4">
    <source>
        <dbReference type="ARBA" id="ARBA00022801"/>
    </source>
</evidence>
<dbReference type="EC" id="3.2.1.21" evidence="3"/>
<dbReference type="Gene3D" id="2.60.40.10">
    <property type="entry name" value="Immunoglobulins"/>
    <property type="match status" value="1"/>
</dbReference>
<dbReference type="InterPro" id="IPR050288">
    <property type="entry name" value="Cellulose_deg_GH3"/>
</dbReference>
<evidence type="ECO:0000256" key="2">
    <source>
        <dbReference type="ARBA" id="ARBA00005336"/>
    </source>
</evidence>
<comment type="similarity">
    <text evidence="2">Belongs to the glycosyl hydrolase 3 family.</text>
</comment>
<dbReference type="GO" id="GO:0009251">
    <property type="term" value="P:glucan catabolic process"/>
    <property type="evidence" value="ECO:0007669"/>
    <property type="project" value="TreeGrafter"/>
</dbReference>
<dbReference type="Pfam" id="PF14310">
    <property type="entry name" value="Fn3-like"/>
    <property type="match status" value="1"/>
</dbReference>
<feature type="domain" description="Glycoside hydrolase family 3 C-terminal" evidence="7">
    <location>
        <begin position="127"/>
        <end position="253"/>
    </location>
</feature>
<dbReference type="InterPro" id="IPR026891">
    <property type="entry name" value="Fn3-like"/>
</dbReference>
<evidence type="ECO:0000313" key="11">
    <source>
        <dbReference type="RefSeq" id="XP_033571556.1"/>
    </source>
</evidence>
<dbReference type="AlphaFoldDB" id="A0A6A6Y707"/>
<proteinExistence type="inferred from homology"/>
<evidence type="ECO:0000259" key="7">
    <source>
        <dbReference type="Pfam" id="PF01915"/>
    </source>
</evidence>
<evidence type="ECO:0000259" key="8">
    <source>
        <dbReference type="Pfam" id="PF14310"/>
    </source>
</evidence>
<evidence type="ECO:0000256" key="1">
    <source>
        <dbReference type="ARBA" id="ARBA00000448"/>
    </source>
</evidence>
<organism evidence="9">
    <name type="scientific">Mytilinidion resinicola</name>
    <dbReference type="NCBI Taxonomy" id="574789"/>
    <lineage>
        <taxon>Eukaryota</taxon>
        <taxon>Fungi</taxon>
        <taxon>Dikarya</taxon>
        <taxon>Ascomycota</taxon>
        <taxon>Pezizomycotina</taxon>
        <taxon>Dothideomycetes</taxon>
        <taxon>Pleosporomycetidae</taxon>
        <taxon>Mytilinidiales</taxon>
        <taxon>Mytilinidiaceae</taxon>
        <taxon>Mytilinidion</taxon>
    </lineage>
</organism>
<evidence type="ECO:0000256" key="6">
    <source>
        <dbReference type="ARBA" id="ARBA00023295"/>
    </source>
</evidence>
<evidence type="ECO:0000256" key="5">
    <source>
        <dbReference type="ARBA" id="ARBA00023277"/>
    </source>
</evidence>
<evidence type="ECO:0000313" key="9">
    <source>
        <dbReference type="EMBL" id="KAF2804592.1"/>
    </source>
</evidence>
<dbReference type="PANTHER" id="PTHR42715:SF3">
    <property type="entry name" value="BETA-GLUCOSIDASE B-RELATED"/>
    <property type="match status" value="1"/>
</dbReference>
<evidence type="ECO:0000256" key="3">
    <source>
        <dbReference type="ARBA" id="ARBA00012744"/>
    </source>
</evidence>
<dbReference type="EMBL" id="MU003712">
    <property type="protein sequence ID" value="KAF2804592.1"/>
    <property type="molecule type" value="Genomic_DNA"/>
</dbReference>
<dbReference type="Gene3D" id="3.20.20.300">
    <property type="entry name" value="Glycoside hydrolase, family 3, N-terminal domain"/>
    <property type="match status" value="1"/>
</dbReference>
<dbReference type="Gene3D" id="2.60.120.260">
    <property type="entry name" value="Galactose-binding domain-like"/>
    <property type="match status" value="1"/>
</dbReference>
<evidence type="ECO:0000313" key="10">
    <source>
        <dbReference type="Proteomes" id="UP000504636"/>
    </source>
</evidence>
<dbReference type="InterPro" id="IPR013783">
    <property type="entry name" value="Ig-like_fold"/>
</dbReference>
<reference evidence="11" key="2">
    <citation type="submission" date="2020-04" db="EMBL/GenBank/DDBJ databases">
        <authorList>
            <consortium name="NCBI Genome Project"/>
        </authorList>
    </citation>
    <scope>NUCLEOTIDE SEQUENCE</scope>
    <source>
        <strain evidence="11">CBS 304.34</strain>
    </source>
</reference>
<dbReference type="InterPro" id="IPR002772">
    <property type="entry name" value="Glyco_hydro_3_C"/>
</dbReference>
<keyword evidence="10" id="KW-1185">Reference proteome</keyword>
<dbReference type="InterPro" id="IPR036881">
    <property type="entry name" value="Glyco_hydro_3_C_sf"/>
</dbReference>
<gene>
    <name evidence="9 11" type="ORF">BDZ99DRAFT_575240</name>
</gene>
<dbReference type="GeneID" id="54469343"/>
<accession>A0A6A6Y707</accession>
<dbReference type="SUPFAM" id="SSF52279">
    <property type="entry name" value="Beta-D-glucan exohydrolase, C-terminal domain"/>
    <property type="match status" value="1"/>
</dbReference>
<dbReference type="Proteomes" id="UP000504636">
    <property type="component" value="Unplaced"/>
</dbReference>
<sequence length="351" mass="38748">MRSTIAPRCNLSIVLKTTEDHILGVTTTGEVDILVDDEHVYHREQEMDLFFESYVFHKTTLTRYITHHMIANHPYRITFLTKGATDAARPPPLLPTRLHDLPPRFLHPLLRSLLPPHPPLQRCHLESSSDLALVFVGKTDEFESEGYDQDSMDLPCDKVSLINAVAAANPTTVVINFSGSPVAMPFAKLEGVKGVLQCFYPGQEAGNVIAAVVTGRITPCGKLASSWPVRIEDYPSFGNFPCPEDGVLRYEEGRDVRLSYTSFEYAKIGWEGGAEMKVVGDKLKLVVSVRNIGKVVGKEIVQVYVAPPGHQVGQGKRPIKELKGFAKVEGRPGEVGIVTIELDKYACQLLG</sequence>
<dbReference type="Pfam" id="PF01915">
    <property type="entry name" value="Glyco_hydro_3_C"/>
    <property type="match status" value="1"/>
</dbReference>
<comment type="catalytic activity">
    <reaction evidence="1">
        <text>Hydrolysis of terminal, non-reducing beta-D-glucosyl residues with release of beta-D-glucose.</text>
        <dbReference type="EC" id="3.2.1.21"/>
    </reaction>
</comment>
<keyword evidence="6" id="KW-0326">Glycosidase</keyword>
<keyword evidence="5" id="KW-0119">Carbohydrate metabolism</keyword>
<dbReference type="GO" id="GO:0008422">
    <property type="term" value="F:beta-glucosidase activity"/>
    <property type="evidence" value="ECO:0007669"/>
    <property type="project" value="UniProtKB-EC"/>
</dbReference>
<dbReference type="OrthoDB" id="47059at2759"/>
<name>A0A6A6Y707_9PEZI</name>
<keyword evidence="4" id="KW-0378">Hydrolase</keyword>
<dbReference type="RefSeq" id="XP_033571556.1">
    <property type="nucleotide sequence ID" value="XM_033728450.1"/>
</dbReference>